<feature type="transmembrane region" description="Helical" evidence="5">
    <location>
        <begin position="352"/>
        <end position="370"/>
    </location>
</feature>
<feature type="transmembrane region" description="Helical" evidence="5">
    <location>
        <begin position="46"/>
        <end position="67"/>
    </location>
</feature>
<sequence length="574" mass="62328">MLLGQSQLRWLPGLRSLLHYRRAWLRGDVLAGVTVAAYLIPQCMAYGQLAGLPAIVGLWAILIPLFLYTFFGSSPQLSVGPESSTAIMTAVAIAPVAAQTDLSYSLLAAVMALLVGIVFLVAYSLRLGFLADLLSKPILIGYMAGIGLVMISGQLGKTSGIPITATKPLEEFQQFFAGLGQCHWPTVGVSILVLLFLFGVQKKFRTAPGPLLAVLLATLFVALFQLDQQGVQVIGTIPAGLPRWQWPTLPWQQWPTLTASAIGVALVGYSDNILTARAFAVRHRYEIDANQELLALGIANVGNSFFQCFPISGSTSRTVIGDALGSRTQLFSLVSLGTVLLVLWFFRPVLAMFPQAALGAIVIYAATKLIDLREFYRLRRYRPSEFWLALITAAGVLGTNMLIGVGVAVSLSVIDLFARVARPHAAILGEIPGMAGLHDIEDWPQAQTFPGLVIFRYDAQLCFANAEDFKRRVLLAIATAPQPVQWLLLNAEAIINLDVTAAEKLLELLRELQQRGVTLTIARAKQELIAELDRVGLVEQIGGEHFYPTLPTAIAAFQQFRQSQIADEPPLTAS</sequence>
<dbReference type="NCBIfam" id="TIGR00815">
    <property type="entry name" value="sulP"/>
    <property type="match status" value="1"/>
</dbReference>
<accession>A0A0H3JZ67</accession>
<dbReference type="RefSeq" id="WP_011242490.1">
    <property type="nucleotide sequence ID" value="NC_006576.1"/>
</dbReference>
<dbReference type="CDD" id="cd07042">
    <property type="entry name" value="STAS_SulP_like_sulfate_transporter"/>
    <property type="match status" value="1"/>
</dbReference>
<dbReference type="AlphaFoldDB" id="A0A0H3JZ67"/>
<organism evidence="7 8">
    <name type="scientific">Synechococcus sp. (strain ATCC 27144 / PCC 6301 / SAUG 1402/1)</name>
    <name type="common">Anacystis nidulans</name>
    <dbReference type="NCBI Taxonomy" id="269084"/>
    <lineage>
        <taxon>Bacteria</taxon>
        <taxon>Bacillati</taxon>
        <taxon>Cyanobacteriota</taxon>
        <taxon>Cyanophyceae</taxon>
        <taxon>Synechococcales</taxon>
        <taxon>Synechococcaceae</taxon>
        <taxon>Synechococcus</taxon>
    </lineage>
</organism>
<dbReference type="InterPro" id="IPR011547">
    <property type="entry name" value="SLC26A/SulP_dom"/>
</dbReference>
<feature type="transmembrane region" description="Helical" evidence="5">
    <location>
        <begin position="137"/>
        <end position="155"/>
    </location>
</feature>
<feature type="domain" description="STAS" evidence="6">
    <location>
        <begin position="442"/>
        <end position="557"/>
    </location>
</feature>
<feature type="transmembrane region" description="Helical" evidence="5">
    <location>
        <begin position="386"/>
        <end position="414"/>
    </location>
</feature>
<evidence type="ECO:0000313" key="8">
    <source>
        <dbReference type="Proteomes" id="UP000001175"/>
    </source>
</evidence>
<dbReference type="Pfam" id="PF01740">
    <property type="entry name" value="STAS"/>
    <property type="match status" value="1"/>
</dbReference>
<evidence type="ECO:0000256" key="1">
    <source>
        <dbReference type="ARBA" id="ARBA00004141"/>
    </source>
</evidence>
<name>A0A0H3JZ67_SYNP6</name>
<dbReference type="eggNOG" id="COG0659">
    <property type="taxonomic scope" value="Bacteria"/>
</dbReference>
<keyword evidence="2 5" id="KW-0812">Transmembrane</keyword>
<dbReference type="Gene3D" id="3.30.750.24">
    <property type="entry name" value="STAS domain"/>
    <property type="match status" value="1"/>
</dbReference>
<proteinExistence type="predicted"/>
<evidence type="ECO:0000313" key="7">
    <source>
        <dbReference type="EMBL" id="BAD78366.1"/>
    </source>
</evidence>
<dbReference type="EMBL" id="AP008231">
    <property type="protein sequence ID" value="BAD78366.1"/>
    <property type="molecule type" value="Genomic_DNA"/>
</dbReference>
<dbReference type="Pfam" id="PF00916">
    <property type="entry name" value="Sulfate_transp"/>
    <property type="match status" value="1"/>
</dbReference>
<evidence type="ECO:0000259" key="6">
    <source>
        <dbReference type="PROSITE" id="PS50801"/>
    </source>
</evidence>
<dbReference type="GO" id="GO:0016020">
    <property type="term" value="C:membrane"/>
    <property type="evidence" value="ECO:0007669"/>
    <property type="project" value="UniProtKB-SubCell"/>
</dbReference>
<evidence type="ECO:0000256" key="2">
    <source>
        <dbReference type="ARBA" id="ARBA00022692"/>
    </source>
</evidence>
<dbReference type="Proteomes" id="UP000001175">
    <property type="component" value="Chromosome"/>
</dbReference>
<protein>
    <submittedName>
        <fullName evidence="7">High affinity sulfate transporter</fullName>
    </submittedName>
</protein>
<feature type="transmembrane region" description="Helical" evidence="5">
    <location>
        <begin position="104"/>
        <end position="125"/>
    </location>
</feature>
<dbReference type="PROSITE" id="PS50801">
    <property type="entry name" value="STAS"/>
    <property type="match status" value="1"/>
</dbReference>
<comment type="subcellular location">
    <subcellularLocation>
        <location evidence="1">Membrane</location>
        <topology evidence="1">Multi-pass membrane protein</topology>
    </subcellularLocation>
</comment>
<evidence type="ECO:0000256" key="4">
    <source>
        <dbReference type="ARBA" id="ARBA00023136"/>
    </source>
</evidence>
<keyword evidence="3 5" id="KW-1133">Transmembrane helix</keyword>
<dbReference type="GO" id="GO:0055085">
    <property type="term" value="P:transmembrane transport"/>
    <property type="evidence" value="ECO:0007669"/>
    <property type="project" value="InterPro"/>
</dbReference>
<gene>
    <name evidence="7" type="ordered locus">syc0176_c</name>
</gene>
<feature type="transmembrane region" description="Helical" evidence="5">
    <location>
        <begin position="175"/>
        <end position="197"/>
    </location>
</feature>
<dbReference type="SUPFAM" id="SSF52091">
    <property type="entry name" value="SpoIIaa-like"/>
    <property type="match status" value="1"/>
</dbReference>
<evidence type="ECO:0000256" key="3">
    <source>
        <dbReference type="ARBA" id="ARBA00022989"/>
    </source>
</evidence>
<dbReference type="GeneID" id="72430242"/>
<dbReference type="KEGG" id="syc:syc0176_c"/>
<dbReference type="PANTHER" id="PTHR11814">
    <property type="entry name" value="SULFATE TRANSPORTER"/>
    <property type="match status" value="1"/>
</dbReference>
<evidence type="ECO:0000256" key="5">
    <source>
        <dbReference type="SAM" id="Phobius"/>
    </source>
</evidence>
<keyword evidence="4 5" id="KW-0472">Membrane</keyword>
<dbReference type="SMR" id="A0A0H3JZ67"/>
<dbReference type="InterPro" id="IPR001902">
    <property type="entry name" value="SLC26A/SulP_fam"/>
</dbReference>
<dbReference type="InterPro" id="IPR036513">
    <property type="entry name" value="STAS_dom_sf"/>
</dbReference>
<dbReference type="InterPro" id="IPR002645">
    <property type="entry name" value="STAS_dom"/>
</dbReference>
<feature type="transmembrane region" description="Helical" evidence="5">
    <location>
        <begin position="209"/>
        <end position="226"/>
    </location>
</feature>
<reference evidence="7 8" key="1">
    <citation type="journal article" date="2007" name="Photosyn. Res.">
        <title>Complete nucleotide sequence of the freshwater unicellular cyanobacterium Synechococcus elongatus PCC 6301 chromosome: gene content and organization.</title>
        <authorList>
            <person name="Sugita C."/>
            <person name="Ogata K."/>
            <person name="Shikata M."/>
            <person name="Jikuya H."/>
            <person name="Takano J."/>
            <person name="Furumichi M."/>
            <person name="Kanehisa M."/>
            <person name="Omata T."/>
            <person name="Sugiura M."/>
            <person name="Sugita M."/>
        </authorList>
    </citation>
    <scope>NUCLEOTIDE SEQUENCE [LARGE SCALE GENOMIC DNA]</scope>
    <source>
        <strain evidence="8">ATCC 27144 / PCC 6301 / SAUG 1402/1</strain>
    </source>
</reference>